<dbReference type="SUPFAM" id="SSF82895">
    <property type="entry name" value="TSP-1 type 1 repeat"/>
    <property type="match status" value="1"/>
</dbReference>
<dbReference type="FunCoup" id="A0A2J7QAQ8">
    <property type="interactions" value="1"/>
</dbReference>
<dbReference type="AlphaFoldDB" id="A0A2J7QAQ8"/>
<dbReference type="Pfam" id="PF25031">
    <property type="entry name" value="SBSPON_C"/>
    <property type="match status" value="1"/>
</dbReference>
<dbReference type="InterPro" id="IPR000884">
    <property type="entry name" value="TSP1_rpt"/>
</dbReference>
<sequence length="199" mass="22251">VVDCAVSAWGPWSECDVECGTGMMTRSRTVEKQPENGGKHCPSLIQKRGCQGTQCPHNPRSAIKETAMLLPVTLSSSRRVNETNDIRRNLRLRYPKDPAQDKEYCVEFEVLKASKACRKEPNFSSLREGERVCVRCETQALRKNLGYRCAGHGVEDRATRWTALSAPHCHGKWIRLDAGSSVHDASCPTCKKGPDYIFV</sequence>
<gene>
    <name evidence="6" type="ORF">B7P43_G00629</name>
</gene>
<comment type="caution">
    <text evidence="6">The sequence shown here is derived from an EMBL/GenBank/DDBJ whole genome shotgun (WGS) entry which is preliminary data.</text>
</comment>
<feature type="domain" description="SBSPON-like C-terminal" evidence="5">
    <location>
        <begin position="86"/>
        <end position="179"/>
    </location>
</feature>
<evidence type="ECO:0000259" key="4">
    <source>
        <dbReference type="Pfam" id="PF19028"/>
    </source>
</evidence>
<reference evidence="6 7" key="1">
    <citation type="submission" date="2017-12" db="EMBL/GenBank/DDBJ databases">
        <title>Hemimetabolous genomes reveal molecular basis of termite eusociality.</title>
        <authorList>
            <person name="Harrison M.C."/>
            <person name="Jongepier E."/>
            <person name="Robertson H.M."/>
            <person name="Arning N."/>
            <person name="Bitard-Feildel T."/>
            <person name="Chao H."/>
            <person name="Childers C.P."/>
            <person name="Dinh H."/>
            <person name="Doddapaneni H."/>
            <person name="Dugan S."/>
            <person name="Gowin J."/>
            <person name="Greiner C."/>
            <person name="Han Y."/>
            <person name="Hu H."/>
            <person name="Hughes D.S.T."/>
            <person name="Huylmans A.-K."/>
            <person name="Kemena C."/>
            <person name="Kremer L.P.M."/>
            <person name="Lee S.L."/>
            <person name="Lopez-Ezquerra A."/>
            <person name="Mallet L."/>
            <person name="Monroy-Kuhn J.M."/>
            <person name="Moser A."/>
            <person name="Murali S.C."/>
            <person name="Muzny D.M."/>
            <person name="Otani S."/>
            <person name="Piulachs M.-D."/>
            <person name="Poelchau M."/>
            <person name="Qu J."/>
            <person name="Schaub F."/>
            <person name="Wada-Katsumata A."/>
            <person name="Worley K.C."/>
            <person name="Xie Q."/>
            <person name="Ylla G."/>
            <person name="Poulsen M."/>
            <person name="Gibbs R.A."/>
            <person name="Schal C."/>
            <person name="Richards S."/>
            <person name="Belles X."/>
            <person name="Korb J."/>
            <person name="Bornberg-Bauer E."/>
        </authorList>
    </citation>
    <scope>NUCLEOTIDE SEQUENCE [LARGE SCALE GENOMIC DNA]</scope>
    <source>
        <tissue evidence="6">Whole body</tissue>
    </source>
</reference>
<accession>A0A2J7QAQ8</accession>
<evidence type="ECO:0000259" key="5">
    <source>
        <dbReference type="Pfam" id="PF25031"/>
    </source>
</evidence>
<dbReference type="Pfam" id="PF19028">
    <property type="entry name" value="TSP1_spondin"/>
    <property type="match status" value="1"/>
</dbReference>
<evidence type="ECO:0000256" key="2">
    <source>
        <dbReference type="ARBA" id="ARBA00023157"/>
    </source>
</evidence>
<dbReference type="STRING" id="105785.A0A2J7QAQ8"/>
<dbReference type="PANTHER" id="PTHR20920:SF5">
    <property type="entry name" value="SMB DOMAIN-CONTAINING PROTEIN"/>
    <property type="match status" value="1"/>
</dbReference>
<dbReference type="SMART" id="SM00209">
    <property type="entry name" value="TSP1"/>
    <property type="match status" value="1"/>
</dbReference>
<evidence type="ECO:0000313" key="6">
    <source>
        <dbReference type="EMBL" id="PNF25649.1"/>
    </source>
</evidence>
<protein>
    <submittedName>
        <fullName evidence="6">Uncharacterized protein</fullName>
    </submittedName>
</protein>
<dbReference type="FunFam" id="2.20.100.10:FF:000134">
    <property type="entry name" value="Uncharacterized protein"/>
    <property type="match status" value="1"/>
</dbReference>
<keyword evidence="7" id="KW-1185">Reference proteome</keyword>
<dbReference type="InterPro" id="IPR056801">
    <property type="entry name" value="SBSPON_C"/>
</dbReference>
<dbReference type="Gene3D" id="2.20.100.10">
    <property type="entry name" value="Thrombospondin type-1 (TSP1) repeat"/>
    <property type="match status" value="1"/>
</dbReference>
<feature type="domain" description="Spondin-like TSP1" evidence="4">
    <location>
        <begin position="4"/>
        <end position="55"/>
    </location>
</feature>
<dbReference type="InterPro" id="IPR039942">
    <property type="entry name" value="SBSPO"/>
</dbReference>
<evidence type="ECO:0000256" key="3">
    <source>
        <dbReference type="ARBA" id="ARBA00023180"/>
    </source>
</evidence>
<dbReference type="InParanoid" id="A0A2J7QAQ8"/>
<dbReference type="OrthoDB" id="98591at2759"/>
<dbReference type="InterPro" id="IPR044004">
    <property type="entry name" value="TSP1_spondin_dom"/>
</dbReference>
<organism evidence="6 7">
    <name type="scientific">Cryptotermes secundus</name>
    <dbReference type="NCBI Taxonomy" id="105785"/>
    <lineage>
        <taxon>Eukaryota</taxon>
        <taxon>Metazoa</taxon>
        <taxon>Ecdysozoa</taxon>
        <taxon>Arthropoda</taxon>
        <taxon>Hexapoda</taxon>
        <taxon>Insecta</taxon>
        <taxon>Pterygota</taxon>
        <taxon>Neoptera</taxon>
        <taxon>Polyneoptera</taxon>
        <taxon>Dictyoptera</taxon>
        <taxon>Blattodea</taxon>
        <taxon>Blattoidea</taxon>
        <taxon>Termitoidae</taxon>
        <taxon>Kalotermitidae</taxon>
        <taxon>Cryptotermitinae</taxon>
        <taxon>Cryptotermes</taxon>
    </lineage>
</organism>
<dbReference type="PANTHER" id="PTHR20920">
    <property type="entry name" value="RPE-SPONDIN"/>
    <property type="match status" value="1"/>
</dbReference>
<feature type="non-terminal residue" evidence="6">
    <location>
        <position position="1"/>
    </location>
</feature>
<keyword evidence="3" id="KW-0325">Glycoprotein</keyword>
<evidence type="ECO:0000256" key="1">
    <source>
        <dbReference type="ARBA" id="ARBA00022729"/>
    </source>
</evidence>
<evidence type="ECO:0000313" key="7">
    <source>
        <dbReference type="Proteomes" id="UP000235965"/>
    </source>
</evidence>
<dbReference type="Proteomes" id="UP000235965">
    <property type="component" value="Unassembled WGS sequence"/>
</dbReference>
<dbReference type="PROSITE" id="PS50092">
    <property type="entry name" value="TSP1"/>
    <property type="match status" value="1"/>
</dbReference>
<keyword evidence="1" id="KW-0732">Signal</keyword>
<name>A0A2J7QAQ8_9NEOP</name>
<keyword evidence="2" id="KW-1015">Disulfide bond</keyword>
<dbReference type="EMBL" id="NEVH01016329">
    <property type="protein sequence ID" value="PNF25649.1"/>
    <property type="molecule type" value="Genomic_DNA"/>
</dbReference>
<proteinExistence type="predicted"/>
<dbReference type="InterPro" id="IPR036383">
    <property type="entry name" value="TSP1_rpt_sf"/>
</dbReference>